<proteinExistence type="predicted"/>
<sequence>MGANFIINHPRKVLGEHVSSTRYLKLLGISMIQIMQAFDMLQEHPIVSL</sequence>
<organism evidence="1 2">
    <name type="scientific">Penicillium subrubescens</name>
    <dbReference type="NCBI Taxonomy" id="1316194"/>
    <lineage>
        <taxon>Eukaryota</taxon>
        <taxon>Fungi</taxon>
        <taxon>Dikarya</taxon>
        <taxon>Ascomycota</taxon>
        <taxon>Pezizomycotina</taxon>
        <taxon>Eurotiomycetes</taxon>
        <taxon>Eurotiomycetidae</taxon>
        <taxon>Eurotiales</taxon>
        <taxon>Aspergillaceae</taxon>
        <taxon>Penicillium</taxon>
    </lineage>
</organism>
<dbReference type="EMBL" id="MNBE01000773">
    <property type="protein sequence ID" value="OKO89580.1"/>
    <property type="molecule type" value="Genomic_DNA"/>
</dbReference>
<comment type="caution">
    <text evidence="1">The sequence shown here is derived from an EMBL/GenBank/DDBJ whole genome shotgun (WGS) entry which is preliminary data.</text>
</comment>
<keyword evidence="2" id="KW-1185">Reference proteome</keyword>
<evidence type="ECO:0000313" key="2">
    <source>
        <dbReference type="Proteomes" id="UP000186955"/>
    </source>
</evidence>
<dbReference type="Proteomes" id="UP000186955">
    <property type="component" value="Unassembled WGS sequence"/>
</dbReference>
<reference evidence="1 2" key="1">
    <citation type="submission" date="2016-10" db="EMBL/GenBank/DDBJ databases">
        <title>Genome sequence of the ascomycete fungus Penicillium subrubescens.</title>
        <authorList>
            <person name="De Vries R.P."/>
            <person name="Peng M."/>
            <person name="Dilokpimol A."/>
            <person name="Hilden K."/>
            <person name="Makela M.R."/>
            <person name="Grigoriev I."/>
            <person name="Riley R."/>
            <person name="Granchi Z."/>
        </authorList>
    </citation>
    <scope>NUCLEOTIDE SEQUENCE [LARGE SCALE GENOMIC DNA]</scope>
    <source>
        <strain evidence="1 2">CBS 132785</strain>
    </source>
</reference>
<dbReference type="AlphaFoldDB" id="A0A1Q5SNP1"/>
<protein>
    <submittedName>
        <fullName evidence="1">Uncharacterized protein</fullName>
    </submittedName>
</protein>
<gene>
    <name evidence="1" type="ORF">PENSUB_13646</name>
</gene>
<evidence type="ECO:0000313" key="1">
    <source>
        <dbReference type="EMBL" id="OKO89580.1"/>
    </source>
</evidence>
<accession>A0A1Q5SNP1</accession>
<name>A0A1Q5SNP1_9EURO</name>